<protein>
    <submittedName>
        <fullName evidence="12">Zinc transporter ZntB</fullName>
    </submittedName>
</protein>
<keyword evidence="5" id="KW-0997">Cell inner membrane</keyword>
<keyword evidence="15" id="KW-1185">Reference proteome</keyword>
<dbReference type="GO" id="GO:0015087">
    <property type="term" value="F:cobalt ion transmembrane transporter activity"/>
    <property type="evidence" value="ECO:0007669"/>
    <property type="project" value="TreeGrafter"/>
</dbReference>
<evidence type="ECO:0000256" key="8">
    <source>
        <dbReference type="ARBA" id="ARBA00022989"/>
    </source>
</evidence>
<comment type="similarity">
    <text evidence="2">Belongs to the CorA metal ion transporter (MIT) (TC 1.A.35) family.</text>
</comment>
<sequence>MSDPLIEGFVLDGKGGARPMDFEELRAGPDVPRGGFYWAHLDLGADQDWLRRKAGLDAVVVQSLLANETRPRCTVHENGLMMTLRGVNLNPESQSEDMVSLRVWVEKGRLITVRKRRLVAVEDLRNALREGQGPDDTGTLLFQMLRGLTNKMEPVVDELADRVDVFEEQSLTATVEELRGPLAAMRHDAIVFRRYIAPQREAYARFAANETGLLHDTLQNAAREEADRLTRVVEELDITRERAGIIHDQLVDRRSEEMNRNMLVLSVVTAIFLPLGFLTGLLGINVGGMPGADMDVAFWIVCALLICITLAELWLFRKMKWI</sequence>
<dbReference type="EMBL" id="VCJR02000001">
    <property type="protein sequence ID" value="NHK26367.1"/>
    <property type="molecule type" value="Genomic_DNA"/>
</dbReference>
<keyword evidence="8 11" id="KW-1133">Transmembrane helix</keyword>
<evidence type="ECO:0000256" key="11">
    <source>
        <dbReference type="SAM" id="Phobius"/>
    </source>
</evidence>
<dbReference type="PANTHER" id="PTHR46494:SF3">
    <property type="entry name" value="ZINC TRANSPORT PROTEIN ZNTB"/>
    <property type="match status" value="1"/>
</dbReference>
<dbReference type="GO" id="GO:0000287">
    <property type="term" value="F:magnesium ion binding"/>
    <property type="evidence" value="ECO:0007669"/>
    <property type="project" value="TreeGrafter"/>
</dbReference>
<feature type="transmembrane region" description="Helical" evidence="11">
    <location>
        <begin position="263"/>
        <end position="284"/>
    </location>
</feature>
<dbReference type="Gene3D" id="3.30.460.20">
    <property type="entry name" value="CorA soluble domain-like"/>
    <property type="match status" value="1"/>
</dbReference>
<evidence type="ECO:0000256" key="9">
    <source>
        <dbReference type="ARBA" id="ARBA00023065"/>
    </source>
</evidence>
<proteinExistence type="inferred from homology"/>
<dbReference type="Proteomes" id="UP000621856">
    <property type="component" value="Unassembled WGS sequence"/>
</dbReference>
<keyword evidence="4" id="KW-1003">Cell membrane</keyword>
<evidence type="ECO:0000256" key="7">
    <source>
        <dbReference type="ARBA" id="ARBA00022833"/>
    </source>
</evidence>
<reference evidence="12" key="3">
    <citation type="submission" date="2020-09" db="EMBL/GenBank/DDBJ databases">
        <authorList>
            <person name="Sun Q."/>
            <person name="Zhou Y."/>
        </authorList>
    </citation>
    <scope>NUCLEOTIDE SEQUENCE</scope>
    <source>
        <strain evidence="12">CGMCC 1.14984</strain>
    </source>
</reference>
<keyword evidence="9" id="KW-0406">Ion transport</keyword>
<evidence type="ECO:0000313" key="13">
    <source>
        <dbReference type="EMBL" id="NHK26367.1"/>
    </source>
</evidence>
<dbReference type="PANTHER" id="PTHR46494">
    <property type="entry name" value="CORA FAMILY METAL ION TRANSPORTER (EUROFUNG)"/>
    <property type="match status" value="1"/>
</dbReference>
<dbReference type="InterPro" id="IPR002523">
    <property type="entry name" value="MgTranspt_CorA/ZnTranspt_ZntB"/>
</dbReference>
<dbReference type="RefSeq" id="WP_155135792.1">
    <property type="nucleotide sequence ID" value="NZ_BMGZ01000001.1"/>
</dbReference>
<dbReference type="GO" id="GO:0005886">
    <property type="term" value="C:plasma membrane"/>
    <property type="evidence" value="ECO:0007669"/>
    <property type="project" value="UniProtKB-SubCell"/>
</dbReference>
<evidence type="ECO:0000256" key="6">
    <source>
        <dbReference type="ARBA" id="ARBA00022692"/>
    </source>
</evidence>
<evidence type="ECO:0000256" key="5">
    <source>
        <dbReference type="ARBA" id="ARBA00022519"/>
    </source>
</evidence>
<reference evidence="13 15" key="2">
    <citation type="submission" date="2020-02" db="EMBL/GenBank/DDBJ databases">
        <title>Genome sequence of Parvularcula flava strain NH6-79.</title>
        <authorList>
            <person name="Abdul Karim M.H."/>
            <person name="Lam M.Q."/>
            <person name="Chen S.J."/>
            <person name="Yahya A."/>
            <person name="Shahir S."/>
            <person name="Shamsir M.S."/>
            <person name="Chong C.S."/>
        </authorList>
    </citation>
    <scope>NUCLEOTIDE SEQUENCE [LARGE SCALE GENOMIC DNA]</scope>
    <source>
        <strain evidence="13 15">NH6-79</strain>
    </source>
</reference>
<dbReference type="Pfam" id="PF01544">
    <property type="entry name" value="CorA"/>
    <property type="match status" value="1"/>
</dbReference>
<evidence type="ECO:0000256" key="1">
    <source>
        <dbReference type="ARBA" id="ARBA00004651"/>
    </source>
</evidence>
<evidence type="ECO:0000313" key="14">
    <source>
        <dbReference type="Proteomes" id="UP000621856"/>
    </source>
</evidence>
<evidence type="ECO:0000256" key="10">
    <source>
        <dbReference type="ARBA" id="ARBA00023136"/>
    </source>
</evidence>
<dbReference type="GO" id="GO:0050897">
    <property type="term" value="F:cobalt ion binding"/>
    <property type="evidence" value="ECO:0007669"/>
    <property type="project" value="TreeGrafter"/>
</dbReference>
<dbReference type="EMBL" id="BMGZ01000001">
    <property type="protein sequence ID" value="GGH92121.1"/>
    <property type="molecule type" value="Genomic_DNA"/>
</dbReference>
<keyword evidence="7" id="KW-0862">Zinc</keyword>
<dbReference type="InterPro" id="IPR045863">
    <property type="entry name" value="CorA_TM1_TM2"/>
</dbReference>
<dbReference type="Proteomes" id="UP000818603">
    <property type="component" value="Unassembled WGS sequence"/>
</dbReference>
<feature type="transmembrane region" description="Helical" evidence="11">
    <location>
        <begin position="296"/>
        <end position="316"/>
    </location>
</feature>
<comment type="subcellular location">
    <subcellularLocation>
        <location evidence="1">Cell membrane</location>
        <topology evidence="1">Multi-pass membrane protein</topology>
    </subcellularLocation>
</comment>
<dbReference type="AlphaFoldDB" id="A0A8J3A126"/>
<keyword evidence="3" id="KW-0813">Transport</keyword>
<reference evidence="12" key="1">
    <citation type="journal article" date="2014" name="Int. J. Syst. Evol. Microbiol.">
        <title>Complete genome sequence of Corynebacterium casei LMG S-19264T (=DSM 44701T), isolated from a smear-ripened cheese.</title>
        <authorList>
            <consortium name="US DOE Joint Genome Institute (JGI-PGF)"/>
            <person name="Walter F."/>
            <person name="Albersmeier A."/>
            <person name="Kalinowski J."/>
            <person name="Ruckert C."/>
        </authorList>
    </citation>
    <scope>NUCLEOTIDE SEQUENCE</scope>
    <source>
        <strain evidence="12">CGMCC 1.14984</strain>
    </source>
</reference>
<dbReference type="Gene3D" id="1.20.58.340">
    <property type="entry name" value="Magnesium transport protein CorA, transmembrane region"/>
    <property type="match status" value="2"/>
</dbReference>
<dbReference type="InterPro" id="IPR045861">
    <property type="entry name" value="CorA_cytoplasmic_dom"/>
</dbReference>
<dbReference type="GO" id="GO:0015095">
    <property type="term" value="F:magnesium ion transmembrane transporter activity"/>
    <property type="evidence" value="ECO:0007669"/>
    <property type="project" value="TreeGrafter"/>
</dbReference>
<evidence type="ECO:0000256" key="4">
    <source>
        <dbReference type="ARBA" id="ARBA00022475"/>
    </source>
</evidence>
<organism evidence="12 14">
    <name type="scientific">Aquisalinus luteolus</name>
    <dbReference type="NCBI Taxonomy" id="1566827"/>
    <lineage>
        <taxon>Bacteria</taxon>
        <taxon>Pseudomonadati</taxon>
        <taxon>Pseudomonadota</taxon>
        <taxon>Alphaproteobacteria</taxon>
        <taxon>Parvularculales</taxon>
        <taxon>Parvularculaceae</taxon>
        <taxon>Aquisalinus</taxon>
    </lineage>
</organism>
<keyword evidence="6 11" id="KW-0812">Transmembrane</keyword>
<dbReference type="SUPFAM" id="SSF144083">
    <property type="entry name" value="Magnesium transport protein CorA, transmembrane region"/>
    <property type="match status" value="1"/>
</dbReference>
<evidence type="ECO:0000256" key="3">
    <source>
        <dbReference type="ARBA" id="ARBA00022448"/>
    </source>
</evidence>
<comment type="caution">
    <text evidence="12">The sequence shown here is derived from an EMBL/GenBank/DDBJ whole genome shotgun (WGS) entry which is preliminary data.</text>
</comment>
<evidence type="ECO:0000313" key="12">
    <source>
        <dbReference type="EMBL" id="GGH92121.1"/>
    </source>
</evidence>
<dbReference type="CDD" id="cd12833">
    <property type="entry name" value="ZntB-like_1"/>
    <property type="match status" value="1"/>
</dbReference>
<evidence type="ECO:0000256" key="2">
    <source>
        <dbReference type="ARBA" id="ARBA00009765"/>
    </source>
</evidence>
<keyword evidence="10 11" id="KW-0472">Membrane</keyword>
<evidence type="ECO:0000313" key="15">
    <source>
        <dbReference type="Proteomes" id="UP000818603"/>
    </source>
</evidence>
<dbReference type="SUPFAM" id="SSF143865">
    <property type="entry name" value="CorA soluble domain-like"/>
    <property type="match status" value="1"/>
</dbReference>
<gene>
    <name evidence="13" type="ORF">FF098_000430</name>
    <name evidence="12" type="ORF">GCM10011355_00870</name>
</gene>
<name>A0A8J3A126_9PROT</name>
<accession>A0A8J3A126</accession>